<reference evidence="2" key="1">
    <citation type="journal article" date="2019" name="Int. J. Syst. Evol. Microbiol.">
        <title>The Global Catalogue of Microorganisms (GCM) 10K type strain sequencing project: providing services to taxonomists for standard genome sequencing and annotation.</title>
        <authorList>
            <consortium name="The Broad Institute Genomics Platform"/>
            <consortium name="The Broad Institute Genome Sequencing Center for Infectious Disease"/>
            <person name="Wu L."/>
            <person name="Ma J."/>
        </authorList>
    </citation>
    <scope>NUCLEOTIDE SEQUENCE [LARGE SCALE GENOMIC DNA]</scope>
    <source>
        <strain evidence="2">CGMCC 1.18575</strain>
    </source>
</reference>
<keyword evidence="2" id="KW-1185">Reference proteome</keyword>
<comment type="caution">
    <text evidence="1">The sequence shown here is derived from an EMBL/GenBank/DDBJ whole genome shotgun (WGS) entry which is preliminary data.</text>
</comment>
<gene>
    <name evidence="1" type="ORF">ACFPOF_03440</name>
</gene>
<name>A0ABW0HNZ4_9BACL</name>
<dbReference type="PROSITE" id="PS51257">
    <property type="entry name" value="PROKAR_LIPOPROTEIN"/>
    <property type="match status" value="1"/>
</dbReference>
<proteinExistence type="predicted"/>
<accession>A0ABW0HNZ4</accession>
<evidence type="ECO:0000313" key="1">
    <source>
        <dbReference type="EMBL" id="MFC5401777.1"/>
    </source>
</evidence>
<protein>
    <submittedName>
        <fullName evidence="1">Conjugal transfer protein</fullName>
    </submittedName>
</protein>
<dbReference type="EMBL" id="JBHSMI010000006">
    <property type="protein sequence ID" value="MFC5401777.1"/>
    <property type="molecule type" value="Genomic_DNA"/>
</dbReference>
<organism evidence="1 2">
    <name type="scientific">Cohnella soli</name>
    <dbReference type="NCBI Taxonomy" id="425005"/>
    <lineage>
        <taxon>Bacteria</taxon>
        <taxon>Bacillati</taxon>
        <taxon>Bacillota</taxon>
        <taxon>Bacilli</taxon>
        <taxon>Bacillales</taxon>
        <taxon>Paenibacillaceae</taxon>
        <taxon>Cohnella</taxon>
    </lineage>
</organism>
<dbReference type="Gene3D" id="3.10.450.540">
    <property type="match status" value="1"/>
</dbReference>
<dbReference type="Proteomes" id="UP001596113">
    <property type="component" value="Unassembled WGS sequence"/>
</dbReference>
<sequence length="269" mass="30443">MRIRRLVSIVVYILLFFGCIAGLNVLTGGFRSDPETNIPDYHAMQMEAEHFSRLYLDWDKPLDQRQKEMGEIAPSVVPYLVSGKQSVEYVESGTPYFSGNRAYVDVTAITRIVAKVEEKEEEVSRRYKLTVFFVPAGGGEYVVERMPLQTILPATGDPRPVMDKMQETAASSIKPTLQVFLPALLSGDLRSVQTLLKPDSQIVAYKGEYEFLSIQDVRIREPSNVDLADYAVDIVMKVNDVQIGQETSLQVYLWVKQEGEKYYVVRANV</sequence>
<evidence type="ECO:0000313" key="2">
    <source>
        <dbReference type="Proteomes" id="UP001596113"/>
    </source>
</evidence>
<dbReference type="RefSeq" id="WP_378129660.1">
    <property type="nucleotide sequence ID" value="NZ_JBHSMI010000006.1"/>
</dbReference>